<organism evidence="7 8">
    <name type="scientific">Burkholderia singularis</name>
    <dbReference type="NCBI Taxonomy" id="1503053"/>
    <lineage>
        <taxon>Bacteria</taxon>
        <taxon>Pseudomonadati</taxon>
        <taxon>Pseudomonadota</taxon>
        <taxon>Betaproteobacteria</taxon>
        <taxon>Burkholderiales</taxon>
        <taxon>Burkholderiaceae</taxon>
        <taxon>Burkholderia</taxon>
        <taxon>pseudomallei group</taxon>
    </lineage>
</organism>
<dbReference type="AlphaFoldDB" id="A0A103E1E4"/>
<sequence>MTSFVSIGTSKRRNAPFALPGRAAVLSSVAALFLLSACGGDGSSPGSSAGVTSSATASGASSAPKPIAPEVTSATVQVDQNSQGNQGNQGNQATQQALTPLPADQPYVDNTLYDASPTASLPTATEAAAVTHHRIKLNGVNMTYTATAGHLIVRDPNTNAAQASIFYTAYTLDNQNTTRRPVTVFFNGGPGSPSSFLHMGSFGPMRVFTAQGSTVSGPNDVTLGENPQTLLDKSDLIFVDPVGTGYSEAIAPSKNQDFWGVNPDVNIMAGFINRYMITNNRGNSPLMVYGESYGGPRAGILSYALQDQYGIKLSGLMMQAPALNFYEPEPARRDPLPPFLLPTITMAAKYYGKITDPSLAQLSDADLFQASENFTFNDLRSVTPNPYNSVPTAAQYAKAGTLVARLQALTGNTPVIYNNATQGDTPVSSATDVLAAVTGSLDATGMIPGQTLGYYDLRKQLAGNLAKVFPMPNSYLTYDPSLNDLAAYTPIFASYAYNTLKYQTPSLYHGLTGTIADAWDHNTTYPDGSKLAFPDATIFIADEMMINPHMQVLTSAGYYDSVVPAAQVDWDMQSVAQAVPTQQMAQMYTRILYPAGHMGYADDPTRQLLRNALSAFYDKAVKTSVASMK</sequence>
<dbReference type="InterPro" id="IPR001563">
    <property type="entry name" value="Peptidase_S10"/>
</dbReference>
<evidence type="ECO:0000256" key="3">
    <source>
        <dbReference type="ARBA" id="ARBA00022729"/>
    </source>
</evidence>
<keyword evidence="2" id="KW-0645">Protease</keyword>
<evidence type="ECO:0008006" key="9">
    <source>
        <dbReference type="Google" id="ProtNLM"/>
    </source>
</evidence>
<dbReference type="Gene3D" id="3.40.50.1820">
    <property type="entry name" value="alpha/beta hydrolase"/>
    <property type="match status" value="1"/>
</dbReference>
<dbReference type="Proteomes" id="UP000062788">
    <property type="component" value="Unassembled WGS sequence"/>
</dbReference>
<evidence type="ECO:0000313" key="8">
    <source>
        <dbReference type="Proteomes" id="UP000062788"/>
    </source>
</evidence>
<gene>
    <name evidence="7" type="ORF">WS67_13545</name>
</gene>
<dbReference type="GO" id="GO:0004185">
    <property type="term" value="F:serine-type carboxypeptidase activity"/>
    <property type="evidence" value="ECO:0007669"/>
    <property type="project" value="InterPro"/>
</dbReference>
<keyword evidence="5" id="KW-0325">Glycoprotein</keyword>
<protein>
    <recommendedName>
        <fullName evidence="9">Carboxypeptidase C (Cathepsin A)</fullName>
    </recommendedName>
</protein>
<keyword evidence="1" id="KW-0121">Carboxypeptidase</keyword>
<dbReference type="GO" id="GO:0006508">
    <property type="term" value="P:proteolysis"/>
    <property type="evidence" value="ECO:0007669"/>
    <property type="project" value="UniProtKB-KW"/>
</dbReference>
<comment type="caution">
    <text evidence="7">The sequence shown here is derived from an EMBL/GenBank/DDBJ whole genome shotgun (WGS) entry which is preliminary data.</text>
</comment>
<reference evidence="7 8" key="1">
    <citation type="submission" date="2015-11" db="EMBL/GenBank/DDBJ databases">
        <title>Expanding the genomic diversity of Burkholderia species for the development of highly accurate diagnostics.</title>
        <authorList>
            <person name="Sahl J."/>
            <person name="Keim P."/>
            <person name="Wagner D."/>
        </authorList>
    </citation>
    <scope>NUCLEOTIDE SEQUENCE [LARGE SCALE GENOMIC DNA]</scope>
    <source>
        <strain evidence="7 8">TSV85</strain>
    </source>
</reference>
<evidence type="ECO:0000256" key="1">
    <source>
        <dbReference type="ARBA" id="ARBA00022645"/>
    </source>
</evidence>
<keyword evidence="8" id="KW-1185">Reference proteome</keyword>
<dbReference type="EMBL" id="LOWA01000032">
    <property type="protein sequence ID" value="KVE26636.1"/>
    <property type="molecule type" value="Genomic_DNA"/>
</dbReference>
<feature type="region of interest" description="Disordered" evidence="6">
    <location>
        <begin position="44"/>
        <end position="67"/>
    </location>
</feature>
<name>A0A103E1E4_9BURK</name>
<dbReference type="PANTHER" id="PTHR11802">
    <property type="entry name" value="SERINE PROTEASE FAMILY S10 SERINE CARBOXYPEPTIDASE"/>
    <property type="match status" value="1"/>
</dbReference>
<evidence type="ECO:0000256" key="2">
    <source>
        <dbReference type="ARBA" id="ARBA00022670"/>
    </source>
</evidence>
<evidence type="ECO:0000256" key="5">
    <source>
        <dbReference type="ARBA" id="ARBA00023180"/>
    </source>
</evidence>
<evidence type="ECO:0000256" key="4">
    <source>
        <dbReference type="ARBA" id="ARBA00022801"/>
    </source>
</evidence>
<evidence type="ECO:0000256" key="6">
    <source>
        <dbReference type="SAM" id="MobiDB-lite"/>
    </source>
</evidence>
<proteinExistence type="predicted"/>
<keyword evidence="3" id="KW-0732">Signal</keyword>
<dbReference type="PANTHER" id="PTHR11802:SF3">
    <property type="entry name" value="RETINOID-INDUCIBLE SERINE CARBOXYPEPTIDASE"/>
    <property type="match status" value="1"/>
</dbReference>
<dbReference type="OrthoDB" id="9770107at2"/>
<dbReference type="InterPro" id="IPR029058">
    <property type="entry name" value="AB_hydrolase_fold"/>
</dbReference>
<dbReference type="SUPFAM" id="SSF53474">
    <property type="entry name" value="alpha/beta-Hydrolases"/>
    <property type="match status" value="1"/>
</dbReference>
<dbReference type="Pfam" id="PF00450">
    <property type="entry name" value="Peptidase_S10"/>
    <property type="match status" value="1"/>
</dbReference>
<feature type="compositionally biased region" description="Low complexity" evidence="6">
    <location>
        <begin position="44"/>
        <end position="64"/>
    </location>
</feature>
<keyword evidence="4" id="KW-0378">Hydrolase</keyword>
<accession>A0A103E1E4</accession>
<evidence type="ECO:0000313" key="7">
    <source>
        <dbReference type="EMBL" id="KVE26636.1"/>
    </source>
</evidence>